<evidence type="ECO:0000256" key="3">
    <source>
        <dbReference type="ARBA" id="ARBA00022729"/>
    </source>
</evidence>
<organism evidence="5 6">
    <name type="scientific">Bogoriella caseilytica</name>
    <dbReference type="NCBI Taxonomy" id="56055"/>
    <lineage>
        <taxon>Bacteria</taxon>
        <taxon>Bacillati</taxon>
        <taxon>Actinomycetota</taxon>
        <taxon>Actinomycetes</taxon>
        <taxon>Micrococcales</taxon>
        <taxon>Bogoriellaceae</taxon>
        <taxon>Bogoriella</taxon>
    </lineage>
</organism>
<gene>
    <name evidence="5" type="ORF">EDD31_2520</name>
</gene>
<comment type="caution">
    <text evidence="5">The sequence shown here is derived from an EMBL/GenBank/DDBJ whole genome shotgun (WGS) entry which is preliminary data.</text>
</comment>
<keyword evidence="6" id="KW-1185">Reference proteome</keyword>
<dbReference type="InterPro" id="IPR006059">
    <property type="entry name" value="SBP"/>
</dbReference>
<evidence type="ECO:0000256" key="4">
    <source>
        <dbReference type="SAM" id="SignalP"/>
    </source>
</evidence>
<dbReference type="PROSITE" id="PS51257">
    <property type="entry name" value="PROKAR_LIPOPROTEIN"/>
    <property type="match status" value="1"/>
</dbReference>
<dbReference type="GO" id="GO:0042956">
    <property type="term" value="P:maltodextrin transmembrane transport"/>
    <property type="evidence" value="ECO:0007669"/>
    <property type="project" value="TreeGrafter"/>
</dbReference>
<protein>
    <submittedName>
        <fullName evidence="5">Carbohydrate ABC transporter substrate-binding protein (CUT1 family)</fullName>
    </submittedName>
</protein>
<dbReference type="EMBL" id="RKHK01000001">
    <property type="protein sequence ID" value="ROR74121.1"/>
    <property type="molecule type" value="Genomic_DNA"/>
</dbReference>
<dbReference type="Proteomes" id="UP000280668">
    <property type="component" value="Unassembled WGS sequence"/>
</dbReference>
<dbReference type="GO" id="GO:0015768">
    <property type="term" value="P:maltose transport"/>
    <property type="evidence" value="ECO:0007669"/>
    <property type="project" value="TreeGrafter"/>
</dbReference>
<reference evidence="5 6" key="1">
    <citation type="submission" date="2018-11" db="EMBL/GenBank/DDBJ databases">
        <title>Sequencing the genomes of 1000 actinobacteria strains.</title>
        <authorList>
            <person name="Klenk H.-P."/>
        </authorList>
    </citation>
    <scope>NUCLEOTIDE SEQUENCE [LARGE SCALE GENOMIC DNA]</scope>
    <source>
        <strain evidence="5 6">DSM 11294</strain>
    </source>
</reference>
<accession>A0A3N2BFS6</accession>
<dbReference type="RefSeq" id="WP_123304449.1">
    <property type="nucleotide sequence ID" value="NZ_RKHK01000001.1"/>
</dbReference>
<evidence type="ECO:0000313" key="5">
    <source>
        <dbReference type="EMBL" id="ROR74121.1"/>
    </source>
</evidence>
<dbReference type="PANTHER" id="PTHR30061:SF50">
    <property type="entry name" value="MALTOSE_MALTODEXTRIN-BINDING PERIPLASMIC PROTEIN"/>
    <property type="match status" value="1"/>
</dbReference>
<keyword evidence="2" id="KW-0813">Transport</keyword>
<keyword evidence="3 4" id="KW-0732">Signal</keyword>
<name>A0A3N2BFS6_9MICO</name>
<feature type="chain" id="PRO_5038473492" evidence="4">
    <location>
        <begin position="22"/>
        <end position="412"/>
    </location>
</feature>
<dbReference type="OrthoDB" id="2510110at2"/>
<dbReference type="Pfam" id="PF01547">
    <property type="entry name" value="SBP_bac_1"/>
    <property type="match status" value="1"/>
</dbReference>
<dbReference type="PROSITE" id="PS51318">
    <property type="entry name" value="TAT"/>
    <property type="match status" value="1"/>
</dbReference>
<comment type="similarity">
    <text evidence="1">Belongs to the bacterial solute-binding protein 1 family.</text>
</comment>
<dbReference type="SUPFAM" id="SSF53850">
    <property type="entry name" value="Periplasmic binding protein-like II"/>
    <property type="match status" value="1"/>
</dbReference>
<dbReference type="GO" id="GO:1901982">
    <property type="term" value="F:maltose binding"/>
    <property type="evidence" value="ECO:0007669"/>
    <property type="project" value="TreeGrafter"/>
</dbReference>
<proteinExistence type="inferred from homology"/>
<dbReference type="GO" id="GO:0055052">
    <property type="term" value="C:ATP-binding cassette (ABC) transporter complex, substrate-binding subunit-containing"/>
    <property type="evidence" value="ECO:0007669"/>
    <property type="project" value="TreeGrafter"/>
</dbReference>
<dbReference type="AlphaFoldDB" id="A0A3N2BFS6"/>
<sequence length="412" mass="44123">MTHRRVTLATAAAAAGALALAGCGTGASGSDEPVTLTFAAVTFTESGRGEALEAWVQGFNDSQDQVVIDPVGIPFASFSQTVFTQMSGGSGPDLLRFDQADFVQAASSGLLHPMDDILDVSQFPLIEGPDGYNFVDDTRYGVMFGASNYALIYNTDLVEEPPQSFEEFVDLAIELTQDGVYGHAFRHTKDEEPGMMQDLYNFVYGFGGAFSDGENLTINSPEVIDGLSAYQELYDAEVVPRGADAATYRRMFAEGLVAMNIDNGGVPGIVLGQNDDLNLAAAPNPFPVASQGGIIVPIGVNANSEHTEEAAIFLDWMLQEENQVALQEVMGAESVAIETTRSEEALAAAPYLQVFDDLTDSTQPQIVEGFEEQTPELRSIIVDQVLAALHGEMSMEEAMDRAQELGENLVGD</sequence>
<dbReference type="PANTHER" id="PTHR30061">
    <property type="entry name" value="MALTOSE-BINDING PERIPLASMIC PROTEIN"/>
    <property type="match status" value="1"/>
</dbReference>
<feature type="signal peptide" evidence="4">
    <location>
        <begin position="1"/>
        <end position="21"/>
    </location>
</feature>
<evidence type="ECO:0000256" key="2">
    <source>
        <dbReference type="ARBA" id="ARBA00022448"/>
    </source>
</evidence>
<evidence type="ECO:0000256" key="1">
    <source>
        <dbReference type="ARBA" id="ARBA00008520"/>
    </source>
</evidence>
<evidence type="ECO:0000313" key="6">
    <source>
        <dbReference type="Proteomes" id="UP000280668"/>
    </source>
</evidence>
<dbReference type="Gene3D" id="3.40.190.10">
    <property type="entry name" value="Periplasmic binding protein-like II"/>
    <property type="match status" value="1"/>
</dbReference>
<dbReference type="CDD" id="cd13585">
    <property type="entry name" value="PBP2_TMBP_like"/>
    <property type="match status" value="1"/>
</dbReference>
<dbReference type="InterPro" id="IPR006311">
    <property type="entry name" value="TAT_signal"/>
</dbReference>